<dbReference type="RefSeq" id="WP_332901314.1">
    <property type="nucleotide sequence ID" value="NZ_JBAGLP010000110.1"/>
</dbReference>
<gene>
    <name evidence="1" type="ORF">V5O49_05340</name>
</gene>
<keyword evidence="2" id="KW-1185">Reference proteome</keyword>
<accession>A0ABU7Z534</accession>
<organism evidence="1 2">
    <name type="scientific">Isoptericola haloaureus</name>
    <dbReference type="NCBI Taxonomy" id="1542902"/>
    <lineage>
        <taxon>Bacteria</taxon>
        <taxon>Bacillati</taxon>
        <taxon>Actinomycetota</taxon>
        <taxon>Actinomycetes</taxon>
        <taxon>Micrococcales</taxon>
        <taxon>Promicromonosporaceae</taxon>
        <taxon>Isoptericola</taxon>
    </lineage>
</organism>
<sequence length="405" mass="43697">MPAEPPTDRPLHVLAVADSDSYLKWACATLRTMDDASDVRTSAVIVRNPLAPTPEQVDAAVAGTDVPPPRVVGPGRLRRLADTWRPDVVLVAATGPVAEMVARAVAGGGARRREGGRPALVTGLPGVALPATATGTGWRRWCDAFVVHGRREVEAYRSAFEAHGTAPAVVLSRLPFLGGAAPGADREIHRVVFAPQALVPADREDRVRLLRGLAALTDQGFETVVKLRARAGERQTHNERYPLDALWDAVHDDLGRPHDAIRFVDGPMARWLTPGTALATVSSTAALEAMARGLPTVLVDDFGVSDRLLNEPFVGSGCLVSLADLPVLLRTGGPTPDPGWTEDNYLHAEASALPTTVRNLARRRRAGQLRPVGRVRPLSWPRHAWTTVRSTLPTTLSRRLVRRVR</sequence>
<proteinExistence type="predicted"/>
<evidence type="ECO:0000313" key="2">
    <source>
        <dbReference type="Proteomes" id="UP001310387"/>
    </source>
</evidence>
<reference evidence="1" key="2">
    <citation type="submission" date="2024-02" db="EMBL/GenBank/DDBJ databases">
        <authorList>
            <person name="Prathaban M."/>
            <person name="Mythili R."/>
            <person name="Sharmila Devi N."/>
            <person name="Sobanaa M."/>
            <person name="Prathiviraj R."/>
            <person name="Selvin J."/>
        </authorList>
    </citation>
    <scope>NUCLEOTIDE SEQUENCE</scope>
    <source>
        <strain evidence="1">MP1014</strain>
    </source>
</reference>
<name>A0ABU7Z534_9MICO</name>
<evidence type="ECO:0000313" key="1">
    <source>
        <dbReference type="EMBL" id="MEG3614545.1"/>
    </source>
</evidence>
<dbReference type="InterPro" id="IPR046561">
    <property type="entry name" value="DUF6716"/>
</dbReference>
<dbReference type="EMBL" id="JBAGLP010000110">
    <property type="protein sequence ID" value="MEG3614545.1"/>
    <property type="molecule type" value="Genomic_DNA"/>
</dbReference>
<dbReference type="Pfam" id="PF20471">
    <property type="entry name" value="DUF6716"/>
    <property type="match status" value="1"/>
</dbReference>
<protein>
    <submittedName>
        <fullName evidence="1">DUF6716 putative glycosyltransferase</fullName>
    </submittedName>
</protein>
<comment type="caution">
    <text evidence="1">The sequence shown here is derived from an EMBL/GenBank/DDBJ whole genome shotgun (WGS) entry which is preliminary data.</text>
</comment>
<reference evidence="1" key="1">
    <citation type="journal article" date="2024" name="Antonie Van Leeuwenhoek">
        <title>Isoptericola haloaureus sp. nov., a dimorphic actinobacterium isolated from mangrove sediments of southeast India, implicating biosaline agricultural significance through nitrogen fixation and salt tolerance genes.</title>
        <authorList>
            <person name="Prathaban M."/>
            <person name="Prathiviraj R."/>
            <person name="Ravichandran M."/>
            <person name="Natarajan S.D."/>
            <person name="Sobanaa M."/>
            <person name="Hari Krishna Kumar S."/>
            <person name="Chandrasekar V."/>
            <person name="Selvin J."/>
        </authorList>
    </citation>
    <scope>NUCLEOTIDE SEQUENCE</scope>
    <source>
        <strain evidence="1">MP1014</strain>
    </source>
</reference>
<dbReference type="Proteomes" id="UP001310387">
    <property type="component" value="Unassembled WGS sequence"/>
</dbReference>